<dbReference type="InterPro" id="IPR004843">
    <property type="entry name" value="Calcineurin-like_PHP"/>
</dbReference>
<evidence type="ECO:0000259" key="6">
    <source>
        <dbReference type="Pfam" id="PF01103"/>
    </source>
</evidence>
<evidence type="ECO:0000256" key="1">
    <source>
        <dbReference type="ARBA" id="ARBA00004370"/>
    </source>
</evidence>
<feature type="domain" description="Bacterial surface antigen (D15)" evidence="6">
    <location>
        <begin position="1010"/>
        <end position="1253"/>
    </location>
</feature>
<accession>A0AAW9S8X2</accession>
<dbReference type="Pfam" id="PF00149">
    <property type="entry name" value="Metallophos"/>
    <property type="match status" value="1"/>
</dbReference>
<evidence type="ECO:0000313" key="8">
    <source>
        <dbReference type="Proteomes" id="UP001403385"/>
    </source>
</evidence>
<evidence type="ECO:0000256" key="2">
    <source>
        <dbReference type="ARBA" id="ARBA00022729"/>
    </source>
</evidence>
<proteinExistence type="predicted"/>
<dbReference type="InterPro" id="IPR029052">
    <property type="entry name" value="Metallo-depent_PP-like"/>
</dbReference>
<sequence>MKTTTIHSRILYITLWLGCFTIQQAVAQRTLFYNPSAKGWQEQQPSPDDRLYHTIFLIGDAGDAQQNPLEPNLVNLGQQLEATGNKSSLVFLGDNLYPKGLPLSHEKDREAMEQRLLTQLELAQKSKGRVVFVPGNHDWAQGRSYGLERILEQEKFVKNYLQDSLSYLPGGGCPGPVEIPVGDDLVLVVIDTQWWLHPHKKPGEGPDENSDELSDCEYQTDEEFLIALDDIIKQNEHKKIVVLAHHPLASVGTHGGHAPAIQHVFPLTDAKKNLWVPLPGLGSVYVFYRTVMGNIQDTPHPRYKLLRKALQKIFATHPNIIYASGHDHSLQYLQLENVHQVISGAGGKTDYVAKNKKAMFGALEKGFARLDFYQSGDVWLSFYIARGEGGTLAYQKKLFTQKVDLTQLEQKRESIDYTGQTTSAQATEGLASNAFKRFWLGDNYRKEWRQEIRDVPVFDLGKEKGGLEILKKGGGMQTRSLRLRANDGKEYVLRSVEKFPEKAVPVELRGTIAAKVVEEQISGAHPYAALVVPPLAKAAGVYHTNPELVYLPDDPRLGKYRADFGGALYLFEERPDEDWREAAFFGNSKDIKSTAKVLEKTGEDNDDLVDQKLVLRSRIFDMWIGDWDRHEDQWRWAEQKHPKKGYKYYEPIPRDRDQVFFNAEGLLMDVGTRKWGIRKFQGFKKEIRDPAGLFFNSRYFDRSFLTEPDLEDWLEETERLQSLMTDSLIEGAIRQFPKEVYPYHGPQIVEKLKSRRDHLKGYSEILYKALAKNVDITGSDKHELFKVERLNDRETRVRVWKIKKEDAEKKHKMYDRIFKTGETKEIRLYGLGGHDRFVLSGNTKKGLKVRIIAGEGPDSIVDSSSVAGLRKKTIVYDTPSTSELVKSKETKDLRSTDPNVNEYNRKAFKFDYLGPTAFFGYNPDDGLFVGGGVLLKTHGFRKAPYKQKHELKGNIAPKTSSFSFVYQGEFIEVIKKWDFLLKAEVMYPSFVDYFYGLGNETLNERDMKGKRYYTVRYNQIQLFPRLRKRMLNDQFEWILGGYYRSIELRDEQTEFPNRYIYNEHRVQIGEGAIERILGDEKHYMGFYTQLLFDNRNSEFMPTRGVTASFLAGRVLETNGSSEMKDVKYNYFTGSFSLYLSLGDRFKTTLASRVGGGINEGNYQQLYQGNRLGGSSTLRGYRRMRFAGDKSFYWNNELRFKIFNLRSLLLNAEVGLNGIYDQGRVWVENDPSTPDGKSDKWHRGYGGGVWMAPFNAAVIAVDFTHSEEEDLIANLRLGFMF</sequence>
<evidence type="ECO:0000259" key="5">
    <source>
        <dbReference type="Pfam" id="PF00149"/>
    </source>
</evidence>
<dbReference type="SUPFAM" id="SSF56300">
    <property type="entry name" value="Metallo-dependent phosphatases"/>
    <property type="match status" value="1"/>
</dbReference>
<dbReference type="PANTHER" id="PTHR10161:SF14">
    <property type="entry name" value="TARTRATE-RESISTANT ACID PHOSPHATASE TYPE 5"/>
    <property type="match status" value="1"/>
</dbReference>
<dbReference type="Gene3D" id="2.40.160.50">
    <property type="entry name" value="membrane protein fhac: a member of the omp85/tpsb transporter family"/>
    <property type="match status" value="1"/>
</dbReference>
<dbReference type="PANTHER" id="PTHR10161">
    <property type="entry name" value="TARTRATE-RESISTANT ACID PHOSPHATASE TYPE 5"/>
    <property type="match status" value="1"/>
</dbReference>
<evidence type="ECO:0000256" key="3">
    <source>
        <dbReference type="ARBA" id="ARBA00022801"/>
    </source>
</evidence>
<dbReference type="Gene3D" id="3.60.21.10">
    <property type="match status" value="2"/>
</dbReference>
<gene>
    <name evidence="7" type="ORF">AAG747_27215</name>
</gene>
<keyword evidence="4" id="KW-0472">Membrane</keyword>
<dbReference type="GO" id="GO:0016787">
    <property type="term" value="F:hydrolase activity"/>
    <property type="evidence" value="ECO:0007669"/>
    <property type="project" value="UniProtKB-KW"/>
</dbReference>
<evidence type="ECO:0000313" key="7">
    <source>
        <dbReference type="EMBL" id="MEN7551635.1"/>
    </source>
</evidence>
<evidence type="ECO:0000256" key="4">
    <source>
        <dbReference type="ARBA" id="ARBA00023136"/>
    </source>
</evidence>
<organism evidence="7 8">
    <name type="scientific">Rapidithrix thailandica</name>
    <dbReference type="NCBI Taxonomy" id="413964"/>
    <lineage>
        <taxon>Bacteria</taxon>
        <taxon>Pseudomonadati</taxon>
        <taxon>Bacteroidota</taxon>
        <taxon>Cytophagia</taxon>
        <taxon>Cytophagales</taxon>
        <taxon>Flammeovirgaceae</taxon>
        <taxon>Rapidithrix</taxon>
    </lineage>
</organism>
<dbReference type="Pfam" id="PF01103">
    <property type="entry name" value="Omp85"/>
    <property type="match status" value="1"/>
</dbReference>
<dbReference type="InterPro" id="IPR000184">
    <property type="entry name" value="Bac_surfAg_D15"/>
</dbReference>
<name>A0AAW9S8X2_9BACT</name>
<reference evidence="7 8" key="1">
    <citation type="submission" date="2024-04" db="EMBL/GenBank/DDBJ databases">
        <title>Novel genus in family Flammeovirgaceae.</title>
        <authorList>
            <person name="Nguyen T.H."/>
            <person name="Vuong T.Q."/>
            <person name="Le H."/>
            <person name="Kim S.-G."/>
        </authorList>
    </citation>
    <scope>NUCLEOTIDE SEQUENCE [LARGE SCALE GENOMIC DNA]</scope>
    <source>
        <strain evidence="7 8">JCM 23209</strain>
    </source>
</reference>
<feature type="domain" description="Calcineurin-like phosphoesterase" evidence="5">
    <location>
        <begin position="55"/>
        <end position="256"/>
    </location>
</feature>
<dbReference type="AlphaFoldDB" id="A0AAW9S8X2"/>
<protein>
    <submittedName>
        <fullName evidence="7">BamA/TamA family outer membrane protein</fullName>
    </submittedName>
</protein>
<dbReference type="EMBL" id="JBDKWZ010000024">
    <property type="protein sequence ID" value="MEN7551635.1"/>
    <property type="molecule type" value="Genomic_DNA"/>
</dbReference>
<keyword evidence="2" id="KW-0732">Signal</keyword>
<dbReference type="RefSeq" id="WP_346824415.1">
    <property type="nucleotide sequence ID" value="NZ_JBDKWZ010000024.1"/>
</dbReference>
<dbReference type="Proteomes" id="UP001403385">
    <property type="component" value="Unassembled WGS sequence"/>
</dbReference>
<comment type="caution">
    <text evidence="7">The sequence shown here is derived from an EMBL/GenBank/DDBJ whole genome shotgun (WGS) entry which is preliminary data.</text>
</comment>
<dbReference type="InterPro" id="IPR051558">
    <property type="entry name" value="Metallophosphoesterase_PAP"/>
</dbReference>
<dbReference type="GO" id="GO:0019867">
    <property type="term" value="C:outer membrane"/>
    <property type="evidence" value="ECO:0007669"/>
    <property type="project" value="InterPro"/>
</dbReference>
<keyword evidence="3" id="KW-0378">Hydrolase</keyword>
<keyword evidence="8" id="KW-1185">Reference proteome</keyword>
<comment type="subcellular location">
    <subcellularLocation>
        <location evidence="1">Membrane</location>
    </subcellularLocation>
</comment>